<organism evidence="2 3">
    <name type="scientific">Popillia japonica</name>
    <name type="common">Japanese beetle</name>
    <dbReference type="NCBI Taxonomy" id="7064"/>
    <lineage>
        <taxon>Eukaryota</taxon>
        <taxon>Metazoa</taxon>
        <taxon>Ecdysozoa</taxon>
        <taxon>Arthropoda</taxon>
        <taxon>Hexapoda</taxon>
        <taxon>Insecta</taxon>
        <taxon>Pterygota</taxon>
        <taxon>Neoptera</taxon>
        <taxon>Endopterygota</taxon>
        <taxon>Coleoptera</taxon>
        <taxon>Polyphaga</taxon>
        <taxon>Scarabaeiformia</taxon>
        <taxon>Scarabaeidae</taxon>
        <taxon>Rutelinae</taxon>
        <taxon>Popillia</taxon>
    </lineage>
</organism>
<reference evidence="2 3" key="1">
    <citation type="journal article" date="2024" name="BMC Genomics">
        <title>De novo assembly and annotation of Popillia japonica's genome with initial clues to its potential as an invasive pest.</title>
        <authorList>
            <person name="Cucini C."/>
            <person name="Boschi S."/>
            <person name="Funari R."/>
            <person name="Cardaioli E."/>
            <person name="Iannotti N."/>
            <person name="Marturano G."/>
            <person name="Paoli F."/>
            <person name="Bruttini M."/>
            <person name="Carapelli A."/>
            <person name="Frati F."/>
            <person name="Nardi F."/>
        </authorList>
    </citation>
    <scope>NUCLEOTIDE SEQUENCE [LARGE SCALE GENOMIC DNA]</scope>
    <source>
        <strain evidence="2">DMR45628</strain>
    </source>
</reference>
<evidence type="ECO:0000256" key="1">
    <source>
        <dbReference type="SAM" id="MobiDB-lite"/>
    </source>
</evidence>
<evidence type="ECO:0000313" key="2">
    <source>
        <dbReference type="EMBL" id="KAK9747357.1"/>
    </source>
</evidence>
<dbReference type="Proteomes" id="UP001458880">
    <property type="component" value="Unassembled WGS sequence"/>
</dbReference>
<sequence>MTASEVDKDMPFINEFGDDQQRVRTRHYSFGPSLQPSPYHSRSPSFRDDKHLLPHKSVSLEELRRYSIGIREAHRSETTNTFYLTNQCL</sequence>
<comment type="caution">
    <text evidence="2">The sequence shown here is derived from an EMBL/GenBank/DDBJ whole genome shotgun (WGS) entry which is preliminary data.</text>
</comment>
<dbReference type="AlphaFoldDB" id="A0AAW1MPP5"/>
<keyword evidence="3" id="KW-1185">Reference proteome</keyword>
<gene>
    <name evidence="2" type="ORF">QE152_g5329</name>
</gene>
<evidence type="ECO:0000313" key="3">
    <source>
        <dbReference type="Proteomes" id="UP001458880"/>
    </source>
</evidence>
<dbReference type="EMBL" id="JASPKY010000031">
    <property type="protein sequence ID" value="KAK9747357.1"/>
    <property type="molecule type" value="Genomic_DNA"/>
</dbReference>
<feature type="compositionally biased region" description="Polar residues" evidence="1">
    <location>
        <begin position="32"/>
        <end position="44"/>
    </location>
</feature>
<accession>A0AAW1MPP5</accession>
<protein>
    <submittedName>
        <fullName evidence="2">Uncharacterized protein</fullName>
    </submittedName>
</protein>
<proteinExistence type="predicted"/>
<feature type="region of interest" description="Disordered" evidence="1">
    <location>
        <begin position="29"/>
        <end position="50"/>
    </location>
</feature>
<name>A0AAW1MPP5_POPJA</name>